<organism evidence="1 2">
    <name type="scientific">Globodera rostochiensis</name>
    <name type="common">Golden nematode worm</name>
    <name type="synonym">Heterodera rostochiensis</name>
    <dbReference type="NCBI Taxonomy" id="31243"/>
    <lineage>
        <taxon>Eukaryota</taxon>
        <taxon>Metazoa</taxon>
        <taxon>Ecdysozoa</taxon>
        <taxon>Nematoda</taxon>
        <taxon>Chromadorea</taxon>
        <taxon>Rhabditida</taxon>
        <taxon>Tylenchina</taxon>
        <taxon>Tylenchomorpha</taxon>
        <taxon>Tylenchoidea</taxon>
        <taxon>Heteroderidae</taxon>
        <taxon>Heteroderinae</taxon>
        <taxon>Globodera</taxon>
    </lineage>
</organism>
<proteinExistence type="predicted"/>
<reference evidence="2" key="1">
    <citation type="submission" date="2022-11" db="UniProtKB">
        <authorList>
            <consortium name="WormBaseParasite"/>
        </authorList>
    </citation>
    <scope>IDENTIFICATION</scope>
</reference>
<dbReference type="Proteomes" id="UP000887572">
    <property type="component" value="Unplaced"/>
</dbReference>
<evidence type="ECO:0000313" key="1">
    <source>
        <dbReference type="Proteomes" id="UP000887572"/>
    </source>
</evidence>
<dbReference type="WBParaSite" id="Gr19_v10_g8062.t1">
    <property type="protein sequence ID" value="Gr19_v10_g8062.t1"/>
    <property type="gene ID" value="Gr19_v10_g8062"/>
</dbReference>
<accession>A0A914I6X1</accession>
<protein>
    <submittedName>
        <fullName evidence="2">Uncharacterized protein</fullName>
    </submittedName>
</protein>
<sequence>MPTPPPTKKQKFLCAFSFDGQRRLRELFICGDIWLGVFTFIGPAELGLKLALISWRFDGLVDTHFKTRKWTLGELKIRRSFSGIGAQIVKRLSAYQFERFPLPQEPPPASLVAFKKIIISFLDHTVVEFLRRLQHLFDERITLALDMDFTCVKAPSWDFVERQIWPLLNVNSISKMRLNCHAVMQLRERFSPTILRDYANLRLIRTDGNFIPYNLGRPDDRIKGTSSYEALFKWLHTPREDGRPRVTKCPPFLYSMREVDQLKETFNNACSSDAAAIYIFVLHFNCLAVVEPFELENGLSHEHLSFRHVRDTLWLLTRGPIAARDALKWAEWEREAMDDWEDNNLLGFSINGQQGPMYLWN</sequence>
<keyword evidence="1" id="KW-1185">Reference proteome</keyword>
<name>A0A914I6X1_GLORO</name>
<evidence type="ECO:0000313" key="2">
    <source>
        <dbReference type="WBParaSite" id="Gr19_v10_g8062.t1"/>
    </source>
</evidence>
<dbReference type="AlphaFoldDB" id="A0A914I6X1"/>